<proteinExistence type="predicted"/>
<dbReference type="GO" id="GO:0005783">
    <property type="term" value="C:endoplasmic reticulum"/>
    <property type="evidence" value="ECO:0007669"/>
    <property type="project" value="UniProtKB-ARBA"/>
</dbReference>
<dbReference type="GO" id="GO:0009507">
    <property type="term" value="C:chloroplast"/>
    <property type="evidence" value="ECO:0007669"/>
    <property type="project" value="TreeGrafter"/>
</dbReference>
<dbReference type="PANTHER" id="PTHR45090:SF3">
    <property type="entry name" value="OS09G0368800 PROTEIN"/>
    <property type="match status" value="1"/>
</dbReference>
<dbReference type="Pfam" id="PF00226">
    <property type="entry name" value="DnaJ"/>
    <property type="match status" value="1"/>
</dbReference>
<feature type="domain" description="J" evidence="1">
    <location>
        <begin position="43"/>
        <end position="111"/>
    </location>
</feature>
<evidence type="ECO:0000313" key="3">
    <source>
        <dbReference type="RefSeq" id="XP_008809323.2"/>
    </source>
</evidence>
<reference evidence="3" key="1">
    <citation type="submission" date="2025-08" db="UniProtKB">
        <authorList>
            <consortium name="RefSeq"/>
        </authorList>
    </citation>
    <scope>IDENTIFICATION</scope>
    <source>
        <tissue evidence="3">Young leaves</tissue>
    </source>
</reference>
<dbReference type="GeneID" id="103721067"/>
<keyword evidence="2" id="KW-1185">Reference proteome</keyword>
<dbReference type="PROSITE" id="PS00636">
    <property type="entry name" value="DNAJ_1"/>
    <property type="match status" value="1"/>
</dbReference>
<dbReference type="Proteomes" id="UP000228380">
    <property type="component" value="Unplaced"/>
</dbReference>
<dbReference type="CDD" id="cd06257">
    <property type="entry name" value="DnaJ"/>
    <property type="match status" value="1"/>
</dbReference>
<dbReference type="InterPro" id="IPR036869">
    <property type="entry name" value="J_dom_sf"/>
</dbReference>
<dbReference type="SUPFAM" id="SSF46565">
    <property type="entry name" value="Chaperone J-domain"/>
    <property type="match status" value="1"/>
</dbReference>
<organism evidence="2 3">
    <name type="scientific">Phoenix dactylifera</name>
    <name type="common">Date palm</name>
    <dbReference type="NCBI Taxonomy" id="42345"/>
    <lineage>
        <taxon>Eukaryota</taxon>
        <taxon>Viridiplantae</taxon>
        <taxon>Streptophyta</taxon>
        <taxon>Embryophyta</taxon>
        <taxon>Tracheophyta</taxon>
        <taxon>Spermatophyta</taxon>
        <taxon>Magnoliopsida</taxon>
        <taxon>Liliopsida</taxon>
        <taxon>Arecaceae</taxon>
        <taxon>Coryphoideae</taxon>
        <taxon>Phoeniceae</taxon>
        <taxon>Phoenix</taxon>
    </lineage>
</organism>
<dbReference type="PROSITE" id="PS50076">
    <property type="entry name" value="DNAJ_2"/>
    <property type="match status" value="1"/>
</dbReference>
<name>A0A8B7CYK0_PHODC</name>
<sequence>MDPSVVSSLNTGKLYATFPVRRNHKSCTIACKAIQMTLGKEVNYYKVLALDSKNVGVEAIKRAYRRMVLRYHPDVCPPSEREESTQMFIELQRAYETLSDPVLREKYDRQLGLVEVGDEQEFRGAGRTVFPKEVWINQLNELEARSAERIRKKKFGYR</sequence>
<dbReference type="PRINTS" id="PR00625">
    <property type="entry name" value="JDOMAIN"/>
</dbReference>
<evidence type="ECO:0000259" key="1">
    <source>
        <dbReference type="PROSITE" id="PS50076"/>
    </source>
</evidence>
<dbReference type="InterPro" id="IPR053232">
    <property type="entry name" value="DnaJ_C/III_chloroplastic"/>
</dbReference>
<gene>
    <name evidence="3" type="primary">LOC103721067</name>
</gene>
<protein>
    <submittedName>
        <fullName evidence="3">Chaperone protein dnaJ 20, chloroplastic-like</fullName>
    </submittedName>
</protein>
<dbReference type="AlphaFoldDB" id="A0A8B7CYK0"/>
<accession>A0A8B7CYK0</accession>
<dbReference type="SMART" id="SM00271">
    <property type="entry name" value="DnaJ"/>
    <property type="match status" value="1"/>
</dbReference>
<dbReference type="PANTHER" id="PTHR45090">
    <property type="entry name" value="CHAPERONE PROTEIN DNAJ 20 CHLOROPLASTIC"/>
    <property type="match status" value="1"/>
</dbReference>
<dbReference type="KEGG" id="pda:103721067"/>
<evidence type="ECO:0000313" key="2">
    <source>
        <dbReference type="Proteomes" id="UP000228380"/>
    </source>
</evidence>
<dbReference type="OrthoDB" id="771867at2759"/>
<dbReference type="InterPro" id="IPR018253">
    <property type="entry name" value="DnaJ_domain_CS"/>
</dbReference>
<dbReference type="RefSeq" id="XP_008809323.2">
    <property type="nucleotide sequence ID" value="XM_008811101.2"/>
</dbReference>
<dbReference type="InterPro" id="IPR001623">
    <property type="entry name" value="DnaJ_domain"/>
</dbReference>
<dbReference type="Gene3D" id="1.10.287.110">
    <property type="entry name" value="DnaJ domain"/>
    <property type="match status" value="1"/>
</dbReference>